<sequence>MCLGGQNSSCSKFHSYFKFYSFKSRPVQKWFLAPVRHLLMKNSYASELPMCLTMLSSFEKPGVAPVRP</sequence>
<reference evidence="2" key="1">
    <citation type="journal article" date="2017" name="Nature">
        <title>The sunflower genome provides insights into oil metabolism, flowering and Asterid evolution.</title>
        <authorList>
            <person name="Badouin H."/>
            <person name="Gouzy J."/>
            <person name="Grassa C.J."/>
            <person name="Murat F."/>
            <person name="Staton S.E."/>
            <person name="Cottret L."/>
            <person name="Lelandais-Briere C."/>
            <person name="Owens G.L."/>
            <person name="Carrere S."/>
            <person name="Mayjonade B."/>
            <person name="Legrand L."/>
            <person name="Gill N."/>
            <person name="Kane N.C."/>
            <person name="Bowers J.E."/>
            <person name="Hubner S."/>
            <person name="Bellec A."/>
            <person name="Berard A."/>
            <person name="Berges H."/>
            <person name="Blanchet N."/>
            <person name="Boniface M.C."/>
            <person name="Brunel D."/>
            <person name="Catrice O."/>
            <person name="Chaidir N."/>
            <person name="Claudel C."/>
            <person name="Donnadieu C."/>
            <person name="Faraut T."/>
            <person name="Fievet G."/>
            <person name="Helmstetter N."/>
            <person name="King M."/>
            <person name="Knapp S.J."/>
            <person name="Lai Z."/>
            <person name="Le Paslier M.C."/>
            <person name="Lippi Y."/>
            <person name="Lorenzon L."/>
            <person name="Mandel J.R."/>
            <person name="Marage G."/>
            <person name="Marchand G."/>
            <person name="Marquand E."/>
            <person name="Bret-Mestries E."/>
            <person name="Morien E."/>
            <person name="Nambeesan S."/>
            <person name="Nguyen T."/>
            <person name="Pegot-Espagnet P."/>
            <person name="Pouilly N."/>
            <person name="Raftis F."/>
            <person name="Sallet E."/>
            <person name="Schiex T."/>
            <person name="Thomas J."/>
            <person name="Vandecasteele C."/>
            <person name="Vares D."/>
            <person name="Vear F."/>
            <person name="Vautrin S."/>
            <person name="Crespi M."/>
            <person name="Mangin B."/>
            <person name="Burke J.M."/>
            <person name="Salse J."/>
            <person name="Munos S."/>
            <person name="Vincourt P."/>
            <person name="Rieseberg L.H."/>
            <person name="Langlade N.B."/>
        </authorList>
    </citation>
    <scope>NUCLEOTIDE SEQUENCE [LARGE SCALE GENOMIC DNA]</scope>
    <source>
        <strain evidence="2">cv. SF193</strain>
    </source>
</reference>
<proteinExistence type="predicted"/>
<accession>A0A251RRQ3</accession>
<dbReference type="InParanoid" id="A0A251RRQ3"/>
<name>A0A251RRQ3_HELAN</name>
<dbReference type="AlphaFoldDB" id="A0A251RRQ3"/>
<organism evidence="1 2">
    <name type="scientific">Helianthus annuus</name>
    <name type="common">Common sunflower</name>
    <dbReference type="NCBI Taxonomy" id="4232"/>
    <lineage>
        <taxon>Eukaryota</taxon>
        <taxon>Viridiplantae</taxon>
        <taxon>Streptophyta</taxon>
        <taxon>Embryophyta</taxon>
        <taxon>Tracheophyta</taxon>
        <taxon>Spermatophyta</taxon>
        <taxon>Magnoliopsida</taxon>
        <taxon>eudicotyledons</taxon>
        <taxon>Gunneridae</taxon>
        <taxon>Pentapetalae</taxon>
        <taxon>asterids</taxon>
        <taxon>campanulids</taxon>
        <taxon>Asterales</taxon>
        <taxon>Asteraceae</taxon>
        <taxon>Asteroideae</taxon>
        <taxon>Heliantheae alliance</taxon>
        <taxon>Heliantheae</taxon>
        <taxon>Helianthus</taxon>
    </lineage>
</organism>
<dbReference type="EMBL" id="CM007906">
    <property type="protein sequence ID" value="OTF87026.1"/>
    <property type="molecule type" value="Genomic_DNA"/>
</dbReference>
<evidence type="ECO:0000313" key="2">
    <source>
        <dbReference type="Proteomes" id="UP000215914"/>
    </source>
</evidence>
<keyword evidence="2" id="KW-1185">Reference proteome</keyword>
<evidence type="ECO:0000313" key="1">
    <source>
        <dbReference type="EMBL" id="OTF87026.1"/>
    </source>
</evidence>
<protein>
    <submittedName>
        <fullName evidence="1">Uncharacterized protein</fullName>
    </submittedName>
</protein>
<gene>
    <name evidence="1" type="ORF">HannXRQ_Chr17g0557221</name>
</gene>
<dbReference type="Proteomes" id="UP000215914">
    <property type="component" value="Chromosome 17"/>
</dbReference>